<dbReference type="GeneID" id="18935653"/>
<feature type="compositionally biased region" description="Polar residues" evidence="1">
    <location>
        <begin position="28"/>
        <end position="37"/>
    </location>
</feature>
<feature type="domain" description="Tet-like 2OG-Fe(II) oxygenase" evidence="2">
    <location>
        <begin position="173"/>
        <end position="357"/>
    </location>
</feature>
<proteinExistence type="predicted"/>
<accession>F4RXU0</accession>
<evidence type="ECO:0000259" key="2">
    <source>
        <dbReference type="Pfam" id="PF20515"/>
    </source>
</evidence>
<feature type="region of interest" description="Disordered" evidence="1">
    <location>
        <begin position="23"/>
        <end position="51"/>
    </location>
</feature>
<dbReference type="KEGG" id="mlr:MELLADRAFT_90694"/>
<evidence type="ECO:0000313" key="3">
    <source>
        <dbReference type="EMBL" id="EGG02840.1"/>
    </source>
</evidence>
<keyword evidence="4" id="KW-1185">Reference proteome</keyword>
<protein>
    <recommendedName>
        <fullName evidence="2">Tet-like 2OG-Fe(II) oxygenase domain-containing protein</fullName>
    </recommendedName>
</protein>
<dbReference type="Proteomes" id="UP000001072">
    <property type="component" value="Unassembled WGS sequence"/>
</dbReference>
<dbReference type="EMBL" id="GL883128">
    <property type="protein sequence ID" value="EGG02840.1"/>
    <property type="molecule type" value="Genomic_DNA"/>
</dbReference>
<evidence type="ECO:0000256" key="1">
    <source>
        <dbReference type="SAM" id="MobiDB-lite"/>
    </source>
</evidence>
<gene>
    <name evidence="3" type="ORF">MELLADRAFT_90694</name>
</gene>
<organism evidence="4">
    <name type="scientific">Melampsora larici-populina (strain 98AG31 / pathotype 3-4-7)</name>
    <name type="common">Poplar leaf rust fungus</name>
    <dbReference type="NCBI Taxonomy" id="747676"/>
    <lineage>
        <taxon>Eukaryota</taxon>
        <taxon>Fungi</taxon>
        <taxon>Dikarya</taxon>
        <taxon>Basidiomycota</taxon>
        <taxon>Pucciniomycotina</taxon>
        <taxon>Pucciniomycetes</taxon>
        <taxon>Pucciniales</taxon>
        <taxon>Melampsoraceae</taxon>
        <taxon>Melampsora</taxon>
    </lineage>
</organism>
<dbReference type="InterPro" id="IPR046798">
    <property type="entry name" value="2OG-FeII_Oxy_6"/>
</dbReference>
<dbReference type="RefSeq" id="XP_007413953.1">
    <property type="nucleotide sequence ID" value="XM_007413891.1"/>
</dbReference>
<reference evidence="4" key="1">
    <citation type="journal article" date="2011" name="Proc. Natl. Acad. Sci. U.S.A.">
        <title>Obligate biotrophy features unraveled by the genomic analysis of rust fungi.</title>
        <authorList>
            <person name="Duplessis S."/>
            <person name="Cuomo C.A."/>
            <person name="Lin Y.-C."/>
            <person name="Aerts A."/>
            <person name="Tisserant E."/>
            <person name="Veneault-Fourrey C."/>
            <person name="Joly D.L."/>
            <person name="Hacquard S."/>
            <person name="Amselem J."/>
            <person name="Cantarel B.L."/>
            <person name="Chiu R."/>
            <person name="Coutinho P.M."/>
            <person name="Feau N."/>
            <person name="Field M."/>
            <person name="Frey P."/>
            <person name="Gelhaye E."/>
            <person name="Goldberg J."/>
            <person name="Grabherr M.G."/>
            <person name="Kodira C.D."/>
            <person name="Kohler A."/>
            <person name="Kuees U."/>
            <person name="Lindquist E.A."/>
            <person name="Lucas S.M."/>
            <person name="Mago R."/>
            <person name="Mauceli E."/>
            <person name="Morin E."/>
            <person name="Murat C."/>
            <person name="Pangilinan J.L."/>
            <person name="Park R."/>
            <person name="Pearson M."/>
            <person name="Quesneville H."/>
            <person name="Rouhier N."/>
            <person name="Sakthikumar S."/>
            <person name="Salamov A.A."/>
            <person name="Schmutz J."/>
            <person name="Selles B."/>
            <person name="Shapiro H."/>
            <person name="Tanguay P."/>
            <person name="Tuskan G.A."/>
            <person name="Henrissat B."/>
            <person name="Van de Peer Y."/>
            <person name="Rouze P."/>
            <person name="Ellis J.G."/>
            <person name="Dodds P.N."/>
            <person name="Schein J.E."/>
            <person name="Zhong S."/>
            <person name="Hamelin R.C."/>
            <person name="Grigoriev I.V."/>
            <person name="Szabo L.J."/>
            <person name="Martin F."/>
        </authorList>
    </citation>
    <scope>NUCLEOTIDE SEQUENCE [LARGE SCALE GENOMIC DNA]</scope>
    <source>
        <strain evidence="4">98AG31 / pathotype 3-4-7</strain>
    </source>
</reference>
<sequence>MPKDKLPTTIKSNLLRSIKQHLERPNPDLSSDHSLSNEVLPKQKYKSPSTIRSRLLRSVKKKLERKPTSLPNSRAAKKAKLTEHYGLPEDSKFLFLKKGRKFGRPRLSLSHGTVVCLDVDTSELLLVVRFVERQEGINDELFRSYNHSISTVYQHAKARNEVLGNFATYRGRRQGNKFGRMYAAGFRPGYDHIVKGGHYTWNAEVANDLRKMEADLKRQGNLPAIESFFAERFSSLSLFAFDSNATLAAQTNAPSWGNQSFYVTPNSKVFGSSIVVTCDEFVNKKHKDRDASKYAFGLFSLVNRATGELYHRGVNAPRGNNLGARFVLNDYNVDVNHDASDGVIEMLWNSQIHHHTIASKTFNKNHDRIPAESAEITRFGCSCQISQSLVDRLNTVKSLQSTMSEEDWLSYESSVFTGYKEQAHQKMKALAIKYGIWQEDF</sequence>
<name>F4RXU0_MELLP</name>
<dbReference type="OrthoDB" id="2495097at2759"/>
<dbReference type="InParanoid" id="F4RXU0"/>
<evidence type="ECO:0000313" key="4">
    <source>
        <dbReference type="Proteomes" id="UP000001072"/>
    </source>
</evidence>
<dbReference type="VEuPathDB" id="FungiDB:MELLADRAFT_90694"/>
<dbReference type="AlphaFoldDB" id="F4RXU0"/>
<dbReference type="HOGENOM" id="CLU_056774_1_0_1"/>
<dbReference type="Pfam" id="PF20515">
    <property type="entry name" value="2OG-FeII_Oxy_6"/>
    <property type="match status" value="1"/>
</dbReference>